<feature type="domain" description="Spondin" evidence="12">
    <location>
        <begin position="266"/>
        <end position="329"/>
    </location>
</feature>
<proteinExistence type="inferred from homology"/>
<keyword evidence="9 11" id="KW-0460">Magnesium</keyword>
<dbReference type="PANTHER" id="PTHR39573">
    <property type="entry name" value="STRESS RESPONSE KINASE A"/>
    <property type="match status" value="1"/>
</dbReference>
<feature type="site" description="ATP" evidence="11">
    <location>
        <position position="37"/>
    </location>
</feature>
<evidence type="ECO:0000313" key="14">
    <source>
        <dbReference type="Proteomes" id="UP000078435"/>
    </source>
</evidence>
<keyword evidence="3 11" id="KW-0597">Phosphoprotein</keyword>
<keyword evidence="7 11" id="KW-0418">Kinase</keyword>
<keyword evidence="2 11" id="KW-0723">Serine/threonine-protein kinase</keyword>
<dbReference type="InterPro" id="IPR002575">
    <property type="entry name" value="Aminoglycoside_PTrfase"/>
</dbReference>
<keyword evidence="6 11" id="KW-0547">Nucleotide-binding</keyword>
<comment type="similarity">
    <text evidence="11">Belongs to the SrkA/RdoA protein kinase family.</text>
</comment>
<dbReference type="OrthoDB" id="5392197at2"/>
<keyword evidence="10 11" id="KW-0346">Stress response</keyword>
<dbReference type="PANTHER" id="PTHR39573:SF1">
    <property type="entry name" value="STRESS RESPONSE KINASE A"/>
    <property type="match status" value="1"/>
</dbReference>
<dbReference type="EC" id="2.7.11.1" evidence="11"/>
<dbReference type="AlphaFoldDB" id="A0A175VGI4"/>
<dbReference type="STRING" id="29489.VL01_14170"/>
<evidence type="ECO:0000256" key="10">
    <source>
        <dbReference type="ARBA" id="ARBA00023016"/>
    </source>
</evidence>
<evidence type="ECO:0000256" key="6">
    <source>
        <dbReference type="ARBA" id="ARBA00022741"/>
    </source>
</evidence>
<organism evidence="13 14">
    <name type="scientific">Aeromonas enteropelogenes</name>
    <name type="common">Aeromonas trota</name>
    <dbReference type="NCBI Taxonomy" id="29489"/>
    <lineage>
        <taxon>Bacteria</taxon>
        <taxon>Pseudomonadati</taxon>
        <taxon>Pseudomonadota</taxon>
        <taxon>Gammaproteobacteria</taxon>
        <taxon>Aeromonadales</taxon>
        <taxon>Aeromonadaceae</taxon>
        <taxon>Aeromonas</taxon>
    </lineage>
</organism>
<dbReference type="SUPFAM" id="SSF56112">
    <property type="entry name" value="Protein kinase-like (PK-like)"/>
    <property type="match status" value="1"/>
</dbReference>
<keyword evidence="1 11" id="KW-0963">Cytoplasm</keyword>
<dbReference type="Proteomes" id="UP000078435">
    <property type="component" value="Unassembled WGS sequence"/>
</dbReference>
<comment type="function">
    <text evidence="11">A protein kinase that phosphorylates Ser and Thr residues. Probably acts to suppress the effects of stress linked to accumulation of reactive oxygen species. Probably involved in the extracytoplasmic stress response.</text>
</comment>
<evidence type="ECO:0000256" key="8">
    <source>
        <dbReference type="ARBA" id="ARBA00022840"/>
    </source>
</evidence>
<evidence type="ECO:0000256" key="3">
    <source>
        <dbReference type="ARBA" id="ARBA00022553"/>
    </source>
</evidence>
<dbReference type="GO" id="GO:0005524">
    <property type="term" value="F:ATP binding"/>
    <property type="evidence" value="ECO:0007669"/>
    <property type="project" value="UniProtKB-UniRule"/>
</dbReference>
<feature type="binding site" evidence="11">
    <location>
        <position position="207"/>
    </location>
    <ligand>
        <name>Mg(2+)</name>
        <dbReference type="ChEBI" id="CHEBI:18420"/>
    </ligand>
</feature>
<evidence type="ECO:0000256" key="5">
    <source>
        <dbReference type="ARBA" id="ARBA00022723"/>
    </source>
</evidence>
<dbReference type="GO" id="GO:0005737">
    <property type="term" value="C:cytoplasm"/>
    <property type="evidence" value="ECO:0007669"/>
    <property type="project" value="UniProtKB-SubCell"/>
</dbReference>
<sequence length="329" mass="38297">MVDDMRFNYSDLTPDLIMDALDLSGLRLDSGLIELNSYENRVYQFQDEDRRRYVVKFYRPGRWSRAQILEEHEFAARLAEAEIPVAAPLSFAGETLLEHQGYPFAIWQSVGGRQFEVDNLDQLEWVGRYLGRIHQIGASKPFHHRVRLDVESMLHEPRQLLAAGEWLPGGLAKQFFGVLDELIKHVGDAMSLDVSHISLHGDCHPGNILWRDGPLFVDLDDCRTGPAIQDLWMMLSGERHEQLVQLDTLLAGYEEFMEFDPRELALIEPLRAMRIVHYMTWLARRWEDPAFPRHFPWFNTEHYWRQQIATLHDQLEALKAPPLTLTPGW</sequence>
<feature type="active site" evidence="11">
    <location>
        <position position="218"/>
    </location>
</feature>
<evidence type="ECO:0000256" key="7">
    <source>
        <dbReference type="ARBA" id="ARBA00022777"/>
    </source>
</evidence>
<dbReference type="InterPro" id="IPR032882">
    <property type="entry name" value="SrkA/RdoA"/>
</dbReference>
<evidence type="ECO:0000256" key="11">
    <source>
        <dbReference type="HAMAP-Rule" id="MF_01497"/>
    </source>
</evidence>
<dbReference type="Gene3D" id="1.20.1270.170">
    <property type="match status" value="1"/>
</dbReference>
<protein>
    <recommendedName>
        <fullName evidence="11">Stress response kinase A</fullName>
        <ecNumber evidence="11">2.7.11.1</ecNumber>
    </recommendedName>
    <alternativeName>
        <fullName evidence="11">Serine/threonine-protein kinase SrkA</fullName>
    </alternativeName>
</protein>
<comment type="caution">
    <text evidence="13">The sequence shown here is derived from an EMBL/GenBank/DDBJ whole genome shotgun (WGS) entry which is preliminary data.</text>
</comment>
<keyword evidence="4 11" id="KW-0808">Transferase</keyword>
<comment type="cofactor">
    <cofactor evidence="11">
        <name>Mg(2+)</name>
        <dbReference type="ChEBI" id="CHEBI:18420"/>
    </cofactor>
</comment>
<evidence type="ECO:0000256" key="1">
    <source>
        <dbReference type="ARBA" id="ARBA00022490"/>
    </source>
</evidence>
<dbReference type="GO" id="GO:0106310">
    <property type="term" value="F:protein serine kinase activity"/>
    <property type="evidence" value="ECO:0007669"/>
    <property type="project" value="RHEA"/>
</dbReference>
<dbReference type="PROSITE" id="PS51020">
    <property type="entry name" value="SPONDIN"/>
    <property type="match status" value="1"/>
</dbReference>
<reference evidence="13 14" key="1">
    <citation type="submission" date="2016-02" db="EMBL/GenBank/DDBJ databases">
        <title>Draft genome sequence of Aeromonas trota strain 1999lcr isolated from cerebrospinal fluid (CSF).</title>
        <authorList>
            <person name="Dallagassa C.B."/>
            <person name="Prediger K.C."/>
            <person name="Weiss V.A."/>
            <person name="Assis F.E."/>
            <person name="Baura V."/>
            <person name="Cruz L.M."/>
            <person name="Souza E.M."/>
            <person name="Pedrosa F.O."/>
            <person name="Fadel-Picheth C.M."/>
        </authorList>
    </citation>
    <scope>NUCLEOTIDE SEQUENCE [LARGE SCALE GENOMIC DNA]</scope>
    <source>
        <strain evidence="13 14">1999lcr</strain>
    </source>
</reference>
<gene>
    <name evidence="11" type="primary">srkA</name>
    <name evidence="13" type="ORF">LCR_18275</name>
</gene>
<comment type="subcellular location">
    <subcellularLocation>
        <location evidence="11">Cytoplasm</location>
    </subcellularLocation>
</comment>
<comment type="catalytic activity">
    <reaction evidence="11">
        <text>L-seryl-[protein] + ATP = O-phospho-L-seryl-[protein] + ADP + H(+)</text>
        <dbReference type="Rhea" id="RHEA:17989"/>
        <dbReference type="Rhea" id="RHEA-COMP:9863"/>
        <dbReference type="Rhea" id="RHEA-COMP:11604"/>
        <dbReference type="ChEBI" id="CHEBI:15378"/>
        <dbReference type="ChEBI" id="CHEBI:29999"/>
        <dbReference type="ChEBI" id="CHEBI:30616"/>
        <dbReference type="ChEBI" id="CHEBI:83421"/>
        <dbReference type="ChEBI" id="CHEBI:456216"/>
        <dbReference type="EC" id="2.7.11.1"/>
    </reaction>
</comment>
<dbReference type="InterPro" id="IPR011009">
    <property type="entry name" value="Kinase-like_dom_sf"/>
</dbReference>
<keyword evidence="8 11" id="KW-0067">ATP-binding</keyword>
<dbReference type="InterPro" id="IPR009465">
    <property type="entry name" value="Spondin_N"/>
</dbReference>
<name>A0A175VGI4_AEREN</name>
<feature type="binding site" evidence="11">
    <location>
        <position position="218"/>
    </location>
    <ligand>
        <name>Mg(2+)</name>
        <dbReference type="ChEBI" id="CHEBI:18420"/>
    </ligand>
</feature>
<accession>A0A175VGI4</accession>
<dbReference type="RefSeq" id="WP_026457934.1">
    <property type="nucleotide sequence ID" value="NZ_JBQBEU010000010.1"/>
</dbReference>
<keyword evidence="5 11" id="KW-0479">Metal-binding</keyword>
<comment type="subunit">
    <text evidence="11">Monomer.</text>
</comment>
<dbReference type="Gene3D" id="3.30.200.70">
    <property type="match status" value="1"/>
</dbReference>
<dbReference type="NCBIfam" id="NF008738">
    <property type="entry name" value="PRK11768.1"/>
    <property type="match status" value="1"/>
</dbReference>
<dbReference type="EMBL" id="JMGO02000008">
    <property type="protein sequence ID" value="KXU79640.1"/>
    <property type="molecule type" value="Genomic_DNA"/>
</dbReference>
<evidence type="ECO:0000259" key="12">
    <source>
        <dbReference type="PROSITE" id="PS51020"/>
    </source>
</evidence>
<dbReference type="Pfam" id="PF01636">
    <property type="entry name" value="APH"/>
    <property type="match status" value="1"/>
</dbReference>
<dbReference type="GO" id="GO:0004674">
    <property type="term" value="F:protein serine/threonine kinase activity"/>
    <property type="evidence" value="ECO:0007669"/>
    <property type="project" value="UniProtKB-UniRule"/>
</dbReference>
<evidence type="ECO:0000256" key="9">
    <source>
        <dbReference type="ARBA" id="ARBA00022842"/>
    </source>
</evidence>
<evidence type="ECO:0000313" key="13">
    <source>
        <dbReference type="EMBL" id="KXU79640.1"/>
    </source>
</evidence>
<feature type="active site" description="Proton acceptor" evidence="11">
    <location>
        <position position="202"/>
    </location>
</feature>
<dbReference type="Gene3D" id="1.10.510.10">
    <property type="entry name" value="Transferase(Phosphotransferase) domain 1"/>
    <property type="match status" value="1"/>
</dbReference>
<comment type="catalytic activity">
    <reaction evidence="11">
        <text>L-threonyl-[protein] + ATP = O-phospho-L-threonyl-[protein] + ADP + H(+)</text>
        <dbReference type="Rhea" id="RHEA:46608"/>
        <dbReference type="Rhea" id="RHEA-COMP:11060"/>
        <dbReference type="Rhea" id="RHEA-COMP:11605"/>
        <dbReference type="ChEBI" id="CHEBI:15378"/>
        <dbReference type="ChEBI" id="CHEBI:30013"/>
        <dbReference type="ChEBI" id="CHEBI:30616"/>
        <dbReference type="ChEBI" id="CHEBI:61977"/>
        <dbReference type="ChEBI" id="CHEBI:456216"/>
        <dbReference type="EC" id="2.7.11.1"/>
    </reaction>
</comment>
<evidence type="ECO:0000256" key="4">
    <source>
        <dbReference type="ARBA" id="ARBA00022679"/>
    </source>
</evidence>
<evidence type="ECO:0000256" key="2">
    <source>
        <dbReference type="ARBA" id="ARBA00022527"/>
    </source>
</evidence>
<dbReference type="GO" id="GO:0000287">
    <property type="term" value="F:magnesium ion binding"/>
    <property type="evidence" value="ECO:0007669"/>
    <property type="project" value="UniProtKB-UniRule"/>
</dbReference>
<dbReference type="HAMAP" id="MF_01497">
    <property type="entry name" value="SrkA_kinase"/>
    <property type="match status" value="1"/>
</dbReference>